<reference evidence="1 2" key="1">
    <citation type="journal article" date="2019" name="Mol. Biol. Evol.">
        <title>Blast fungal genomes show frequent chromosomal changes, gene gains and losses, and effector gene turnover.</title>
        <authorList>
            <person name="Gomez Luciano L.B."/>
            <person name="Jason Tsai I."/>
            <person name="Chuma I."/>
            <person name="Tosa Y."/>
            <person name="Chen Y.H."/>
            <person name="Li J.Y."/>
            <person name="Li M.Y."/>
            <person name="Jade Lu M.Y."/>
            <person name="Nakayashiki H."/>
            <person name="Li W.H."/>
        </authorList>
    </citation>
    <scope>NUCLEOTIDE SEQUENCE [LARGE SCALE GENOMIC DNA]</scope>
    <source>
        <strain evidence="1">MZ5-1-6</strain>
    </source>
</reference>
<proteinExistence type="predicted"/>
<organism evidence="1 2">
    <name type="scientific">Pyricularia oryzae</name>
    <name type="common">Rice blast fungus</name>
    <name type="synonym">Magnaporthe oryzae</name>
    <dbReference type="NCBI Taxonomy" id="318829"/>
    <lineage>
        <taxon>Eukaryota</taxon>
        <taxon>Fungi</taxon>
        <taxon>Dikarya</taxon>
        <taxon>Ascomycota</taxon>
        <taxon>Pezizomycotina</taxon>
        <taxon>Sordariomycetes</taxon>
        <taxon>Sordariomycetidae</taxon>
        <taxon>Magnaporthales</taxon>
        <taxon>Pyriculariaceae</taxon>
        <taxon>Pyricularia</taxon>
    </lineage>
</organism>
<dbReference type="Proteomes" id="UP000294847">
    <property type="component" value="Chromosome 2"/>
</dbReference>
<protein>
    <submittedName>
        <fullName evidence="1">Uncharacterized protein</fullName>
    </submittedName>
</protein>
<gene>
    <name evidence="1" type="ORF">PoMZ_02753</name>
</gene>
<sequence length="556" mass="62170">MANQQGNVRGKIQGMDTKVSDLGILLEGVGLTIRARKGVLSNDLPSGSAVALQQVHVDRDNVKGLERQLDTSEVELATQRVEMADAMASASKAFEQAKEAIAEMDDMMARNQHTGLEMVKYHPMALPYMEKLVAEAKENGVFPDNAGVPCTFSHVGSGTGIQPRLQDPTMKSQKELQETVDRLDRQVMDLVQEVSAAHDRRRSDKKGHDKALATMTKLLEESMLREKELRLEVDALKSLRHKADAQRRMHLETIDTLTEEKETAATERDEWAHKYDVKAKEAERRGETIDKAAILLEDANERAATIKSRYSQHLVTMGRSATGMDCRVGQWDNFVSLLEQESVAVNTQSVAAEWELLVPWGSTNEPLPTWEGSLEKAYLTLWAKLANRDAVSLETFVVVHQFVQRVKSTGRVHEAATKRLLRWASTRMAATPLLDTSQKLAALAWWLLAEFVGSQDLECPNSMGDLYRELQAALVKGKIEEFCRKNDGFGSDDKVFVRWDGAWHLMVDTSRKTLCWVHCTRLDLGGVGRVVIASPPGIDDVVVSTASGDDEFWWMR</sequence>
<evidence type="ECO:0000313" key="2">
    <source>
        <dbReference type="Proteomes" id="UP000294847"/>
    </source>
</evidence>
<evidence type="ECO:0000313" key="1">
    <source>
        <dbReference type="EMBL" id="QBZ57818.1"/>
    </source>
</evidence>
<dbReference type="EMBL" id="CP034205">
    <property type="protein sequence ID" value="QBZ57818.1"/>
    <property type="molecule type" value="Genomic_DNA"/>
</dbReference>
<dbReference type="AlphaFoldDB" id="A0A4P7N5I6"/>
<name>A0A4P7N5I6_PYROR</name>
<accession>A0A4P7N5I6</accession>